<accession>A0A3G5A7W5</accession>
<name>A0A3G5A7W5_9VIRU</name>
<protein>
    <submittedName>
        <fullName evidence="1">Uncharacterized protein</fullName>
    </submittedName>
</protein>
<proteinExistence type="predicted"/>
<dbReference type="EMBL" id="MK072387">
    <property type="protein sequence ID" value="AYV83268.1"/>
    <property type="molecule type" value="Genomic_DNA"/>
</dbReference>
<evidence type="ECO:0000313" key="1">
    <source>
        <dbReference type="EMBL" id="AYV83268.1"/>
    </source>
</evidence>
<gene>
    <name evidence="1" type="ORF">Hyperionvirus5_74</name>
</gene>
<sequence length="177" mass="20456">MITDEYFSETINNFQEQFKFIETNLETIQQHQLEIGYKSIQDFKDTCQQSIETALSKNDEPSISKLRFDMASTTALCDAIKTFQDPDKSAARPLTKKILKTLNRFRLISTIEHQGQIYTIISLPVIKSCISNTIRHENNIIYQCKHESDEDAQACHEAIANLIKTSKINEVYENKHH</sequence>
<organism evidence="1">
    <name type="scientific">Hyperionvirus sp</name>
    <dbReference type="NCBI Taxonomy" id="2487770"/>
    <lineage>
        <taxon>Viruses</taxon>
        <taxon>Varidnaviria</taxon>
        <taxon>Bamfordvirae</taxon>
        <taxon>Nucleocytoviricota</taxon>
        <taxon>Megaviricetes</taxon>
        <taxon>Imitervirales</taxon>
        <taxon>Mimiviridae</taxon>
        <taxon>Klosneuvirinae</taxon>
    </lineage>
</organism>
<reference evidence="1" key="1">
    <citation type="submission" date="2018-10" db="EMBL/GenBank/DDBJ databases">
        <title>Hidden diversity of soil giant viruses.</title>
        <authorList>
            <person name="Schulz F."/>
            <person name="Alteio L."/>
            <person name="Goudeau D."/>
            <person name="Ryan E.M."/>
            <person name="Malmstrom R.R."/>
            <person name="Blanchard J."/>
            <person name="Woyke T."/>
        </authorList>
    </citation>
    <scope>NUCLEOTIDE SEQUENCE</scope>
    <source>
        <strain evidence="1">HYV1</strain>
    </source>
</reference>